<keyword evidence="2" id="KW-0539">Nucleus</keyword>
<dbReference type="InterPro" id="IPR050936">
    <property type="entry name" value="AP-1-like"/>
</dbReference>
<feature type="region of interest" description="Disordered" evidence="3">
    <location>
        <begin position="1"/>
        <end position="96"/>
    </location>
</feature>
<accession>A0A9P6U4X9</accession>
<reference evidence="5" key="1">
    <citation type="journal article" date="2020" name="Fungal Divers.">
        <title>Resolving the Mortierellaceae phylogeny through synthesis of multi-gene phylogenetics and phylogenomics.</title>
        <authorList>
            <person name="Vandepol N."/>
            <person name="Liber J."/>
            <person name="Desiro A."/>
            <person name="Na H."/>
            <person name="Kennedy M."/>
            <person name="Barry K."/>
            <person name="Grigoriev I.V."/>
            <person name="Miller A.N."/>
            <person name="O'Donnell K."/>
            <person name="Stajich J.E."/>
            <person name="Bonito G."/>
        </authorList>
    </citation>
    <scope>NUCLEOTIDE SEQUENCE</scope>
    <source>
        <strain evidence="5">BC1065</strain>
    </source>
</reference>
<comment type="caution">
    <text evidence="5">The sequence shown here is derived from an EMBL/GenBank/DDBJ whole genome shotgun (WGS) entry which is preliminary data.</text>
</comment>
<dbReference type="SUPFAM" id="SSF57959">
    <property type="entry name" value="Leucine zipper domain"/>
    <property type="match status" value="1"/>
</dbReference>
<feature type="compositionally biased region" description="Basic and acidic residues" evidence="3">
    <location>
        <begin position="82"/>
        <end position="96"/>
    </location>
</feature>
<feature type="compositionally biased region" description="Basic and acidic residues" evidence="3">
    <location>
        <begin position="32"/>
        <end position="42"/>
    </location>
</feature>
<dbReference type="PANTHER" id="PTHR40621:SF6">
    <property type="entry name" value="AP-1-LIKE TRANSCRIPTION FACTOR YAP1-RELATED"/>
    <property type="match status" value="1"/>
</dbReference>
<keyword evidence="6" id="KW-1185">Reference proteome</keyword>
<dbReference type="GO" id="GO:0001228">
    <property type="term" value="F:DNA-binding transcription activator activity, RNA polymerase II-specific"/>
    <property type="evidence" value="ECO:0007669"/>
    <property type="project" value="TreeGrafter"/>
</dbReference>
<dbReference type="CDD" id="cd14688">
    <property type="entry name" value="bZIP_YAP"/>
    <property type="match status" value="1"/>
</dbReference>
<evidence type="ECO:0000313" key="6">
    <source>
        <dbReference type="Proteomes" id="UP000807716"/>
    </source>
</evidence>
<dbReference type="Gene3D" id="1.20.5.170">
    <property type="match status" value="1"/>
</dbReference>
<dbReference type="Proteomes" id="UP000807716">
    <property type="component" value="Unassembled WGS sequence"/>
</dbReference>
<evidence type="ECO:0000256" key="2">
    <source>
        <dbReference type="ARBA" id="ARBA00023242"/>
    </source>
</evidence>
<dbReference type="PROSITE" id="PS00036">
    <property type="entry name" value="BZIP_BASIC"/>
    <property type="match status" value="1"/>
</dbReference>
<name>A0A9P6U4X9_9FUNG</name>
<feature type="region of interest" description="Disordered" evidence="3">
    <location>
        <begin position="286"/>
        <end position="334"/>
    </location>
</feature>
<proteinExistence type="predicted"/>
<dbReference type="GO" id="GO:0000976">
    <property type="term" value="F:transcription cis-regulatory region binding"/>
    <property type="evidence" value="ECO:0007669"/>
    <property type="project" value="InterPro"/>
</dbReference>
<feature type="compositionally biased region" description="Low complexity" evidence="3">
    <location>
        <begin position="185"/>
        <end position="211"/>
    </location>
</feature>
<dbReference type="OrthoDB" id="2593073at2759"/>
<dbReference type="GO" id="GO:0090575">
    <property type="term" value="C:RNA polymerase II transcription regulator complex"/>
    <property type="evidence" value="ECO:0007669"/>
    <property type="project" value="TreeGrafter"/>
</dbReference>
<dbReference type="SMART" id="SM00338">
    <property type="entry name" value="BRLZ"/>
    <property type="match status" value="1"/>
</dbReference>
<dbReference type="EMBL" id="JAAAJB010000283">
    <property type="protein sequence ID" value="KAG0259470.1"/>
    <property type="molecule type" value="Genomic_DNA"/>
</dbReference>
<evidence type="ECO:0000313" key="5">
    <source>
        <dbReference type="EMBL" id="KAG0259470.1"/>
    </source>
</evidence>
<dbReference type="PANTHER" id="PTHR40621">
    <property type="entry name" value="TRANSCRIPTION FACTOR KAPC-RELATED"/>
    <property type="match status" value="1"/>
</dbReference>
<evidence type="ECO:0000256" key="3">
    <source>
        <dbReference type="SAM" id="MobiDB-lite"/>
    </source>
</evidence>
<dbReference type="InterPro" id="IPR046347">
    <property type="entry name" value="bZIP_sf"/>
</dbReference>
<feature type="domain" description="BZIP" evidence="4">
    <location>
        <begin position="83"/>
        <end position="97"/>
    </location>
</feature>
<sequence>MNTAVAPSIAESTLGVPPAEKRSHPSLSFTSSDKDNESDHFPVLKVTSAQISKADSQSGEEPPLKKERKKPGRKPNPASPAIRKEQNRAAQRAFRDRKERHLQQLENMIKDLKEANHQTTIRFQREAHQLKNIIEALQSENYYLREVVFSFESALNKGGNTAILQDVKAELYRRHYEHYAAKKLQQQQQQPPQQQQQHQQQQQQQRQSQQPSTYDDSEQQVRQPPQQQESQQQQANVTTVHQAQLQAQMHAELQARVQAQLQAQVQAQVQAQAQVHAHKLSQAFMTPSTSAASTAKPSSANPSSSPAPSNASMASSSASSSSWNAPMNDPQDDNIFSMNSEILYKAPPLFISEDGNAKSPLPLEPLSMPRPGYLPPGHVLPKHTDYLKHPTLFDELQSSLFPPGTLQSLVHNGMSSPQEVVNDVSLFEQLDSQHAAQDASFSPAQNMFTFSMDSNVTSQGATFLDTEGDGDSNEFRMATPTLGFDDGPKQRIIPSHRLQMEIRILASAPPATDPNIDAKVYELPHDPRIDLIPCPKLRAQMILHQNKYDIEELCHLLISEAICHGHPLDPHSWQLPEAFFDRFGFLMGAELMRHRNKVWPKKEDSPCRDANRII</sequence>
<evidence type="ECO:0000259" key="4">
    <source>
        <dbReference type="PROSITE" id="PS00036"/>
    </source>
</evidence>
<dbReference type="InterPro" id="IPR004827">
    <property type="entry name" value="bZIP"/>
</dbReference>
<dbReference type="InterPro" id="IPR021833">
    <property type="entry name" value="DUF3425"/>
</dbReference>
<evidence type="ECO:0000256" key="1">
    <source>
        <dbReference type="ARBA" id="ARBA00004123"/>
    </source>
</evidence>
<feature type="compositionally biased region" description="Low complexity" evidence="3">
    <location>
        <begin position="220"/>
        <end position="234"/>
    </location>
</feature>
<feature type="compositionally biased region" description="Polar residues" evidence="3">
    <location>
        <begin position="47"/>
        <end position="57"/>
    </location>
</feature>
<comment type="subcellular location">
    <subcellularLocation>
        <location evidence="1">Nucleus</location>
    </subcellularLocation>
</comment>
<feature type="region of interest" description="Disordered" evidence="3">
    <location>
        <begin position="182"/>
        <end position="237"/>
    </location>
</feature>
<dbReference type="AlphaFoldDB" id="A0A9P6U4X9"/>
<feature type="compositionally biased region" description="Low complexity" evidence="3">
    <location>
        <begin position="286"/>
        <end position="327"/>
    </location>
</feature>
<gene>
    <name evidence="5" type="ORF">DFQ27_004050</name>
</gene>
<dbReference type="Pfam" id="PF11905">
    <property type="entry name" value="DUF3425"/>
    <property type="match status" value="1"/>
</dbReference>
<protein>
    <recommendedName>
        <fullName evidence="4">BZIP domain-containing protein</fullName>
    </recommendedName>
</protein>
<organism evidence="5 6">
    <name type="scientific">Actinomortierella ambigua</name>
    <dbReference type="NCBI Taxonomy" id="1343610"/>
    <lineage>
        <taxon>Eukaryota</taxon>
        <taxon>Fungi</taxon>
        <taxon>Fungi incertae sedis</taxon>
        <taxon>Mucoromycota</taxon>
        <taxon>Mortierellomycotina</taxon>
        <taxon>Mortierellomycetes</taxon>
        <taxon>Mortierellales</taxon>
        <taxon>Mortierellaceae</taxon>
        <taxon>Actinomortierella</taxon>
    </lineage>
</organism>